<gene>
    <name evidence="2" type="ORF">V5799_023900</name>
</gene>
<evidence type="ECO:0000256" key="1">
    <source>
        <dbReference type="SAM" id="Phobius"/>
    </source>
</evidence>
<keyword evidence="1" id="KW-0812">Transmembrane</keyword>
<sequence length="98" mass="11226">MTMRSTNVHLKRIVTNFGPGSDNSAFDCREPSDSTSHVLYTSNLKCSVFSVFFILLAPENFTRRRIRASYLCVCPIYYLLFYLSILLAGGRYRVIDKS</sequence>
<keyword evidence="3" id="KW-1185">Reference proteome</keyword>
<accession>A0AAQ4FHS0</accession>
<proteinExistence type="predicted"/>
<organism evidence="2 3">
    <name type="scientific">Amblyomma americanum</name>
    <name type="common">Lone star tick</name>
    <dbReference type="NCBI Taxonomy" id="6943"/>
    <lineage>
        <taxon>Eukaryota</taxon>
        <taxon>Metazoa</taxon>
        <taxon>Ecdysozoa</taxon>
        <taxon>Arthropoda</taxon>
        <taxon>Chelicerata</taxon>
        <taxon>Arachnida</taxon>
        <taxon>Acari</taxon>
        <taxon>Parasitiformes</taxon>
        <taxon>Ixodida</taxon>
        <taxon>Ixodoidea</taxon>
        <taxon>Ixodidae</taxon>
        <taxon>Amblyomminae</taxon>
        <taxon>Amblyomma</taxon>
    </lineage>
</organism>
<evidence type="ECO:0000313" key="3">
    <source>
        <dbReference type="Proteomes" id="UP001321473"/>
    </source>
</evidence>
<keyword evidence="1" id="KW-0472">Membrane</keyword>
<protein>
    <submittedName>
        <fullName evidence="2">Uncharacterized protein</fullName>
    </submittedName>
</protein>
<evidence type="ECO:0000313" key="2">
    <source>
        <dbReference type="EMBL" id="KAK8786323.1"/>
    </source>
</evidence>
<name>A0AAQ4FHS0_AMBAM</name>
<keyword evidence="1" id="KW-1133">Transmembrane helix</keyword>
<dbReference type="AlphaFoldDB" id="A0AAQ4FHS0"/>
<reference evidence="2 3" key="1">
    <citation type="journal article" date="2023" name="Arcadia Sci">
        <title>De novo assembly of a long-read Amblyomma americanum tick genome.</title>
        <authorList>
            <person name="Chou S."/>
            <person name="Poskanzer K.E."/>
            <person name="Rollins M."/>
            <person name="Thuy-Boun P.S."/>
        </authorList>
    </citation>
    <scope>NUCLEOTIDE SEQUENCE [LARGE SCALE GENOMIC DNA]</scope>
    <source>
        <strain evidence="2">F_SG_1</strain>
        <tissue evidence="2">Salivary glands</tissue>
    </source>
</reference>
<dbReference type="Proteomes" id="UP001321473">
    <property type="component" value="Unassembled WGS sequence"/>
</dbReference>
<feature type="transmembrane region" description="Helical" evidence="1">
    <location>
        <begin position="68"/>
        <end position="88"/>
    </location>
</feature>
<dbReference type="EMBL" id="JARKHS020002814">
    <property type="protein sequence ID" value="KAK8786323.1"/>
    <property type="molecule type" value="Genomic_DNA"/>
</dbReference>
<comment type="caution">
    <text evidence="2">The sequence shown here is derived from an EMBL/GenBank/DDBJ whole genome shotgun (WGS) entry which is preliminary data.</text>
</comment>